<evidence type="ECO:0000313" key="2">
    <source>
        <dbReference type="EMBL" id="QQM67941.1"/>
    </source>
</evidence>
<protein>
    <submittedName>
        <fullName evidence="2">Gamma-glutamyltransferase</fullName>
    </submittedName>
</protein>
<dbReference type="EMBL" id="CP066802">
    <property type="protein sequence ID" value="QQM67941.1"/>
    <property type="molecule type" value="Genomic_DNA"/>
</dbReference>
<dbReference type="RefSeq" id="WP_200277292.1">
    <property type="nucleotide sequence ID" value="NZ_CP066802.1"/>
</dbReference>
<keyword evidence="2" id="KW-0808">Transferase</keyword>
<gene>
    <name evidence="2" type="ORF">JG540_03505</name>
</gene>
<feature type="region of interest" description="Disordered" evidence="1">
    <location>
        <begin position="54"/>
        <end position="84"/>
    </location>
</feature>
<organism evidence="2 3">
    <name type="scientific">Actinomyces weissii</name>
    <dbReference type="NCBI Taxonomy" id="675090"/>
    <lineage>
        <taxon>Bacteria</taxon>
        <taxon>Bacillati</taxon>
        <taxon>Actinomycetota</taxon>
        <taxon>Actinomycetes</taxon>
        <taxon>Actinomycetales</taxon>
        <taxon>Actinomycetaceae</taxon>
        <taxon>Actinomyces</taxon>
    </lineage>
</organism>
<evidence type="ECO:0000256" key="1">
    <source>
        <dbReference type="SAM" id="MobiDB-lite"/>
    </source>
</evidence>
<sequence length="84" mass="9388">MTENNVVTEAEQVHYDQLDEAVTAGRFQRLGHVHHRDGSAISDDELSTILCGHPNVWHDRTTGKGNSRRRQVRPPEATSDTPDA</sequence>
<evidence type="ECO:0000313" key="3">
    <source>
        <dbReference type="Proteomes" id="UP000595895"/>
    </source>
</evidence>
<reference evidence="2 3" key="1">
    <citation type="submission" date="2020-12" db="EMBL/GenBank/DDBJ databases">
        <authorList>
            <person name="Zhou J."/>
        </authorList>
    </citation>
    <scope>NUCLEOTIDE SEQUENCE [LARGE SCALE GENOMIC DNA]</scope>
    <source>
        <strain evidence="2 3">CCUG 61299</strain>
    </source>
</reference>
<dbReference type="GO" id="GO:0016740">
    <property type="term" value="F:transferase activity"/>
    <property type="evidence" value="ECO:0007669"/>
    <property type="project" value="UniProtKB-KW"/>
</dbReference>
<keyword evidence="3" id="KW-1185">Reference proteome</keyword>
<dbReference type="Proteomes" id="UP000595895">
    <property type="component" value="Chromosome"/>
</dbReference>
<accession>A0A7T7MAJ0</accession>
<dbReference type="KEGG" id="awe:JG540_03505"/>
<dbReference type="AlphaFoldDB" id="A0A7T7MAJ0"/>
<name>A0A7T7MAJ0_9ACTO</name>
<proteinExistence type="predicted"/>